<accession>A0A6L2NDD3</accession>
<dbReference type="CDD" id="cd09272">
    <property type="entry name" value="RNase_HI_RT_Ty1"/>
    <property type="match status" value="1"/>
</dbReference>
<name>A0A6L2NDD3_TANCI</name>
<sequence>MESCDPVGTSMEIKDKLDLDQNGTPVDATKYRSMIGALMYLTSSRPDIDSGFELTGFSDADYAGCKDTFKSTSGGAQFLGEKLLMDYGFHFNKIPNYCDSKLAIAISCNPVQHSRTKHIDVRYHFIKEHVEKGTMELYFVKTDYQLVDIFNKALPVDRFNYLVRRLGIARLWSRYLSVLPSPYAVTYAFAMFFCIAKVSHFEIIYRAHRFEPTVGLFRCFYLNSKNKGRMSFSKRQGTDAVCYTKPLDSLKGWNDHFFWIDAFAYPALFRWHIGKSVSRDVIPKYSEFSPEHYATLVAYPAPFHKYPKSFLRLVGMSRNYTLNENTYLKFLRNDDEGLVRGNVMRMSPSFWRPSSGVLFRSYRLLLIIPRVSWKLAWKSFLTRGSGEQTEQDDSTSGGQGIGTQLVDVVAETVVKDVAPAQLKRQKKRKTKVGDAGEPSHPPKKLRDDYGAPGGPTVGGKS</sequence>
<dbReference type="EMBL" id="BKCJ010008841">
    <property type="protein sequence ID" value="GEU84198.1"/>
    <property type="molecule type" value="Genomic_DNA"/>
</dbReference>
<evidence type="ECO:0000256" key="1">
    <source>
        <dbReference type="SAM" id="MobiDB-lite"/>
    </source>
</evidence>
<evidence type="ECO:0000313" key="2">
    <source>
        <dbReference type="EMBL" id="GEU84198.1"/>
    </source>
</evidence>
<comment type="caution">
    <text evidence="2">The sequence shown here is derived from an EMBL/GenBank/DDBJ whole genome shotgun (WGS) entry which is preliminary data.</text>
</comment>
<dbReference type="AlphaFoldDB" id="A0A6L2NDD3"/>
<gene>
    <name evidence="2" type="ORF">Tci_056176</name>
</gene>
<evidence type="ECO:0008006" key="3">
    <source>
        <dbReference type="Google" id="ProtNLM"/>
    </source>
</evidence>
<dbReference type="PANTHER" id="PTHR11439">
    <property type="entry name" value="GAG-POL-RELATED RETROTRANSPOSON"/>
    <property type="match status" value="1"/>
</dbReference>
<proteinExistence type="predicted"/>
<organism evidence="2">
    <name type="scientific">Tanacetum cinerariifolium</name>
    <name type="common">Dalmatian daisy</name>
    <name type="synonym">Chrysanthemum cinerariifolium</name>
    <dbReference type="NCBI Taxonomy" id="118510"/>
    <lineage>
        <taxon>Eukaryota</taxon>
        <taxon>Viridiplantae</taxon>
        <taxon>Streptophyta</taxon>
        <taxon>Embryophyta</taxon>
        <taxon>Tracheophyta</taxon>
        <taxon>Spermatophyta</taxon>
        <taxon>Magnoliopsida</taxon>
        <taxon>eudicotyledons</taxon>
        <taxon>Gunneridae</taxon>
        <taxon>Pentapetalae</taxon>
        <taxon>asterids</taxon>
        <taxon>campanulids</taxon>
        <taxon>Asterales</taxon>
        <taxon>Asteraceae</taxon>
        <taxon>Asteroideae</taxon>
        <taxon>Anthemideae</taxon>
        <taxon>Anthemidinae</taxon>
        <taxon>Tanacetum</taxon>
    </lineage>
</organism>
<protein>
    <recommendedName>
        <fullName evidence="3">Retrovirus-related Pol polyprotein from transposon TNT 1-94</fullName>
    </recommendedName>
</protein>
<feature type="region of interest" description="Disordered" evidence="1">
    <location>
        <begin position="419"/>
        <end position="461"/>
    </location>
</feature>
<dbReference type="PANTHER" id="PTHR11439:SF483">
    <property type="entry name" value="PEPTIDE SYNTHASE GLIP-LIKE, PUTATIVE (AFU_ORTHOLOGUE AFUA_3G12920)-RELATED"/>
    <property type="match status" value="1"/>
</dbReference>
<feature type="compositionally biased region" description="Gly residues" evidence="1">
    <location>
        <begin position="451"/>
        <end position="461"/>
    </location>
</feature>
<reference evidence="2" key="1">
    <citation type="journal article" date="2019" name="Sci. Rep.">
        <title>Draft genome of Tanacetum cinerariifolium, the natural source of mosquito coil.</title>
        <authorList>
            <person name="Yamashiro T."/>
            <person name="Shiraishi A."/>
            <person name="Satake H."/>
            <person name="Nakayama K."/>
        </authorList>
    </citation>
    <scope>NUCLEOTIDE SEQUENCE</scope>
</reference>